<name>A0A9P0ACF5_BEMTA</name>
<dbReference type="EMBL" id="OU963865">
    <property type="protein sequence ID" value="CAH0388831.1"/>
    <property type="molecule type" value="Genomic_DNA"/>
</dbReference>
<protein>
    <submittedName>
        <fullName evidence="1">Uncharacterized protein</fullName>
    </submittedName>
</protein>
<keyword evidence="2" id="KW-1185">Reference proteome</keyword>
<evidence type="ECO:0000313" key="1">
    <source>
        <dbReference type="EMBL" id="CAH0388831.1"/>
    </source>
</evidence>
<accession>A0A9P0ACF5</accession>
<organism evidence="1 2">
    <name type="scientific">Bemisia tabaci</name>
    <name type="common">Sweetpotato whitefly</name>
    <name type="synonym">Aleurodes tabaci</name>
    <dbReference type="NCBI Taxonomy" id="7038"/>
    <lineage>
        <taxon>Eukaryota</taxon>
        <taxon>Metazoa</taxon>
        <taxon>Ecdysozoa</taxon>
        <taxon>Arthropoda</taxon>
        <taxon>Hexapoda</taxon>
        <taxon>Insecta</taxon>
        <taxon>Pterygota</taxon>
        <taxon>Neoptera</taxon>
        <taxon>Paraneoptera</taxon>
        <taxon>Hemiptera</taxon>
        <taxon>Sternorrhyncha</taxon>
        <taxon>Aleyrodoidea</taxon>
        <taxon>Aleyrodidae</taxon>
        <taxon>Aleyrodinae</taxon>
        <taxon>Bemisia</taxon>
    </lineage>
</organism>
<reference evidence="1" key="1">
    <citation type="submission" date="2021-12" db="EMBL/GenBank/DDBJ databases">
        <authorList>
            <person name="King R."/>
        </authorList>
    </citation>
    <scope>NUCLEOTIDE SEQUENCE</scope>
</reference>
<evidence type="ECO:0000313" key="2">
    <source>
        <dbReference type="Proteomes" id="UP001152759"/>
    </source>
</evidence>
<dbReference type="Proteomes" id="UP001152759">
    <property type="component" value="Chromosome 4"/>
</dbReference>
<gene>
    <name evidence="1" type="ORF">BEMITA_LOCUS7716</name>
</gene>
<sequence>MQIGFGGRMPSPFSRRPPNRFNSMGGSFFNSGMNNFMPRTSVVDAVQDLIEDQSMFYVTFQCQPKIGKYICKMQCAQRSEMMTGICEANYCTCILKQQKKLRKKMNKRFMAAMEGFETNCSIHKKARRCKKFCKALTPDKAFTGLCTGNLCRCVTYPKTPGKKKNACTKAIKKLKKLEDTALTKLGFQPRPLSASAAQQASDIADEAIKKMKSSQSMDGCTEEDIQNHKAIIANLSQGLNLIKDHDSLETKGERAAKIGKVHEATDSISTRT</sequence>
<dbReference type="AlphaFoldDB" id="A0A9P0ACF5"/>
<proteinExistence type="predicted"/>